<dbReference type="RefSeq" id="WP_251511341.1">
    <property type="nucleotide sequence ID" value="NZ_JAMBON010000002.1"/>
</dbReference>
<dbReference type="EMBL" id="JBHUDE010000043">
    <property type="protein sequence ID" value="MFD1607872.1"/>
    <property type="molecule type" value="Genomic_DNA"/>
</dbReference>
<sequence>MNESFWFTASDDCELYIQKWEIGLAEAKAVILISHGMTEHIGRYDHLASHFNKQGFIVYGDDHRGHGKTGEKQGQLGFIAESNGFDRMVEDTHDLIQYIKKEHPSLPIFIYGHSMGSFIARNYIQKYSHEVAGVILSGSGFFPEKSSRLGLEIATLQEPRKESTLMNNLVFGNYNNKIVERLTSFDWLTRDSKVVEEYVTDPLSGYVPSAGFFVDLLTGILTMQDEEKNKGIRKDLPILFISGDADPVGNYSKGVFKAAESYAKADIENILVAVYPEARHELHNELNKQEVFRFINQWISKQLHKE</sequence>
<keyword evidence="3" id="KW-1185">Reference proteome</keyword>
<organism evidence="2 3">
    <name type="scientific">Oceanobacillus luteolus</name>
    <dbReference type="NCBI Taxonomy" id="1274358"/>
    <lineage>
        <taxon>Bacteria</taxon>
        <taxon>Bacillati</taxon>
        <taxon>Bacillota</taxon>
        <taxon>Bacilli</taxon>
        <taxon>Bacillales</taxon>
        <taxon>Bacillaceae</taxon>
        <taxon>Oceanobacillus</taxon>
    </lineage>
</organism>
<dbReference type="Proteomes" id="UP001597221">
    <property type="component" value="Unassembled WGS sequence"/>
</dbReference>
<dbReference type="Pfam" id="PF12146">
    <property type="entry name" value="Hydrolase_4"/>
    <property type="match status" value="1"/>
</dbReference>
<keyword evidence="2" id="KW-0378">Hydrolase</keyword>
<gene>
    <name evidence="2" type="ORF">ACFSBH_09420</name>
</gene>
<dbReference type="InterPro" id="IPR022742">
    <property type="entry name" value="Hydrolase_4"/>
</dbReference>
<comment type="caution">
    <text evidence="2">The sequence shown here is derived from an EMBL/GenBank/DDBJ whole genome shotgun (WGS) entry which is preliminary data.</text>
</comment>
<accession>A0ABW4HRV8</accession>
<dbReference type="PANTHER" id="PTHR11614">
    <property type="entry name" value="PHOSPHOLIPASE-RELATED"/>
    <property type="match status" value="1"/>
</dbReference>
<protein>
    <submittedName>
        <fullName evidence="2">Alpha/beta hydrolase</fullName>
    </submittedName>
</protein>
<dbReference type="SUPFAM" id="SSF53474">
    <property type="entry name" value="alpha/beta-Hydrolases"/>
    <property type="match status" value="1"/>
</dbReference>
<evidence type="ECO:0000313" key="3">
    <source>
        <dbReference type="Proteomes" id="UP001597221"/>
    </source>
</evidence>
<name>A0ABW4HRV8_9BACI</name>
<proteinExistence type="predicted"/>
<feature type="domain" description="Serine aminopeptidase S33" evidence="1">
    <location>
        <begin position="26"/>
        <end position="286"/>
    </location>
</feature>
<dbReference type="InterPro" id="IPR051044">
    <property type="entry name" value="MAG_DAG_Lipase"/>
</dbReference>
<evidence type="ECO:0000259" key="1">
    <source>
        <dbReference type="Pfam" id="PF12146"/>
    </source>
</evidence>
<evidence type="ECO:0000313" key="2">
    <source>
        <dbReference type="EMBL" id="MFD1607872.1"/>
    </source>
</evidence>
<dbReference type="Gene3D" id="3.40.50.1820">
    <property type="entry name" value="alpha/beta hydrolase"/>
    <property type="match status" value="1"/>
</dbReference>
<dbReference type="GO" id="GO:0016787">
    <property type="term" value="F:hydrolase activity"/>
    <property type="evidence" value="ECO:0007669"/>
    <property type="project" value="UniProtKB-KW"/>
</dbReference>
<dbReference type="InterPro" id="IPR029058">
    <property type="entry name" value="AB_hydrolase_fold"/>
</dbReference>
<reference evidence="3" key="1">
    <citation type="journal article" date="2019" name="Int. J. Syst. Evol. Microbiol.">
        <title>The Global Catalogue of Microorganisms (GCM) 10K type strain sequencing project: providing services to taxonomists for standard genome sequencing and annotation.</title>
        <authorList>
            <consortium name="The Broad Institute Genomics Platform"/>
            <consortium name="The Broad Institute Genome Sequencing Center for Infectious Disease"/>
            <person name="Wu L."/>
            <person name="Ma J."/>
        </authorList>
    </citation>
    <scope>NUCLEOTIDE SEQUENCE [LARGE SCALE GENOMIC DNA]</scope>
    <source>
        <strain evidence="3">CGMCC 1.12376</strain>
    </source>
</reference>